<keyword evidence="5" id="KW-0472">Membrane</keyword>
<keyword evidence="4" id="KW-0802">TPR repeat</keyword>
<protein>
    <submittedName>
        <fullName evidence="6">TPR domain protein, putative component of TonB system</fullName>
    </submittedName>
</protein>
<name>A0A533Q9S5_9BACT</name>
<evidence type="ECO:0000313" key="6">
    <source>
        <dbReference type="EMBL" id="TLD41444.1"/>
    </source>
</evidence>
<proteinExistence type="predicted"/>
<reference evidence="6 7" key="1">
    <citation type="submission" date="2019-04" db="EMBL/GenBank/DDBJ databases">
        <title>Genome of a novel bacterium Candidatus Jettenia ecosi reconstructed from metagenome of an anammox bioreactor.</title>
        <authorList>
            <person name="Mardanov A.V."/>
            <person name="Beletsky A.V."/>
            <person name="Ravin N.V."/>
            <person name="Botchkova E.A."/>
            <person name="Litti Y.V."/>
            <person name="Nozhevnikova A.N."/>
        </authorList>
    </citation>
    <scope>NUCLEOTIDE SEQUENCE [LARGE SCALE GENOMIC DNA]</scope>
    <source>
        <strain evidence="6">J2</strain>
    </source>
</reference>
<dbReference type="PROSITE" id="PS50293">
    <property type="entry name" value="TPR_REGION"/>
    <property type="match status" value="1"/>
</dbReference>
<evidence type="ECO:0000256" key="3">
    <source>
        <dbReference type="ARBA" id="ARBA00022679"/>
    </source>
</evidence>
<evidence type="ECO:0000256" key="2">
    <source>
        <dbReference type="ARBA" id="ARBA00022676"/>
    </source>
</evidence>
<dbReference type="PROSITE" id="PS50005">
    <property type="entry name" value="TPR"/>
    <property type="match status" value="1"/>
</dbReference>
<comment type="pathway">
    <text evidence="1">Protein modification; protein glycosylation.</text>
</comment>
<accession>A0A533Q9S5</accession>
<dbReference type="GO" id="GO:0016757">
    <property type="term" value="F:glycosyltransferase activity"/>
    <property type="evidence" value="ECO:0007669"/>
    <property type="project" value="UniProtKB-KW"/>
</dbReference>
<dbReference type="SMART" id="SM00028">
    <property type="entry name" value="TPR"/>
    <property type="match status" value="2"/>
</dbReference>
<dbReference type="PANTHER" id="PTHR44835:SF1">
    <property type="entry name" value="PROTEIN O-GLCNAC TRANSFERASE"/>
    <property type="match status" value="1"/>
</dbReference>
<feature type="transmembrane region" description="Helical" evidence="5">
    <location>
        <begin position="6"/>
        <end position="27"/>
    </location>
</feature>
<evidence type="ECO:0000256" key="1">
    <source>
        <dbReference type="ARBA" id="ARBA00004922"/>
    </source>
</evidence>
<dbReference type="PANTHER" id="PTHR44835">
    <property type="entry name" value="UDP-N-ACETYLGLUCOSAMINE--PEPTIDE N-ACETYLGLUCOSAMINYLTRANSFERASE SPINDLY-RELATED"/>
    <property type="match status" value="1"/>
</dbReference>
<keyword evidence="2" id="KW-0328">Glycosyltransferase</keyword>
<gene>
    <name evidence="6" type="ORF">JETT_2291</name>
</gene>
<keyword evidence="5" id="KW-0812">Transmembrane</keyword>
<comment type="caution">
    <text evidence="6">The sequence shown here is derived from an EMBL/GenBank/DDBJ whole genome shotgun (WGS) entry which is preliminary data.</text>
</comment>
<dbReference type="InterPro" id="IPR051939">
    <property type="entry name" value="Glycosyltr_41/O-GlcNAc_trsf"/>
</dbReference>
<evidence type="ECO:0000313" key="7">
    <source>
        <dbReference type="Proteomes" id="UP000319783"/>
    </source>
</evidence>
<organism evidence="6 7">
    <name type="scientific">Candidatus Jettenia ecosi</name>
    <dbReference type="NCBI Taxonomy" id="2494326"/>
    <lineage>
        <taxon>Bacteria</taxon>
        <taxon>Pseudomonadati</taxon>
        <taxon>Planctomycetota</taxon>
        <taxon>Candidatus Brocadiia</taxon>
        <taxon>Candidatus Brocadiales</taxon>
        <taxon>Candidatus Brocadiaceae</taxon>
        <taxon>Candidatus Jettenia</taxon>
    </lineage>
</organism>
<dbReference type="SUPFAM" id="SSF48452">
    <property type="entry name" value="TPR-like"/>
    <property type="match status" value="1"/>
</dbReference>
<dbReference type="EMBL" id="SULG01000048">
    <property type="protein sequence ID" value="TLD41444.1"/>
    <property type="molecule type" value="Genomic_DNA"/>
</dbReference>
<keyword evidence="3" id="KW-0808">Transferase</keyword>
<sequence length="132" mass="15171">MKRQMLILLIGAALVILMISFGFLIYLKRLHNSMSYFETVGHYVQQGKLDDAIALLKDGLQKNPHFAEAHAALGIIYNKKDLYDEALSELQTALTINPDLIDVYQEMYLIYRKKGMEDEAKKALDSYEKLKK</sequence>
<feature type="repeat" description="TPR" evidence="4">
    <location>
        <begin position="67"/>
        <end position="100"/>
    </location>
</feature>
<dbReference type="InterPro" id="IPR011990">
    <property type="entry name" value="TPR-like_helical_dom_sf"/>
</dbReference>
<dbReference type="Pfam" id="PF14559">
    <property type="entry name" value="TPR_19"/>
    <property type="match status" value="1"/>
</dbReference>
<dbReference type="Proteomes" id="UP000319783">
    <property type="component" value="Unassembled WGS sequence"/>
</dbReference>
<dbReference type="InterPro" id="IPR019734">
    <property type="entry name" value="TPR_rpt"/>
</dbReference>
<evidence type="ECO:0000256" key="5">
    <source>
        <dbReference type="SAM" id="Phobius"/>
    </source>
</evidence>
<dbReference type="AlphaFoldDB" id="A0A533Q9S5"/>
<evidence type="ECO:0000256" key="4">
    <source>
        <dbReference type="PROSITE-ProRule" id="PRU00339"/>
    </source>
</evidence>
<keyword evidence="5" id="KW-1133">Transmembrane helix</keyword>
<dbReference type="Gene3D" id="1.25.40.10">
    <property type="entry name" value="Tetratricopeptide repeat domain"/>
    <property type="match status" value="1"/>
</dbReference>